<keyword evidence="2" id="KW-1185">Reference proteome</keyword>
<dbReference type="Proteomes" id="UP001153954">
    <property type="component" value="Unassembled WGS sequence"/>
</dbReference>
<name>A0AAU9UAS8_EUPED</name>
<proteinExistence type="predicted"/>
<comment type="caution">
    <text evidence="1">The sequence shown here is derived from an EMBL/GenBank/DDBJ whole genome shotgun (WGS) entry which is preliminary data.</text>
</comment>
<accession>A0AAU9UAS8</accession>
<evidence type="ECO:0000313" key="2">
    <source>
        <dbReference type="Proteomes" id="UP001153954"/>
    </source>
</evidence>
<reference evidence="1" key="1">
    <citation type="submission" date="2022-03" db="EMBL/GenBank/DDBJ databases">
        <authorList>
            <person name="Tunstrom K."/>
        </authorList>
    </citation>
    <scope>NUCLEOTIDE SEQUENCE</scope>
</reference>
<organism evidence="1 2">
    <name type="scientific">Euphydryas editha</name>
    <name type="common">Edith's checkerspot</name>
    <dbReference type="NCBI Taxonomy" id="104508"/>
    <lineage>
        <taxon>Eukaryota</taxon>
        <taxon>Metazoa</taxon>
        <taxon>Ecdysozoa</taxon>
        <taxon>Arthropoda</taxon>
        <taxon>Hexapoda</taxon>
        <taxon>Insecta</taxon>
        <taxon>Pterygota</taxon>
        <taxon>Neoptera</taxon>
        <taxon>Endopterygota</taxon>
        <taxon>Lepidoptera</taxon>
        <taxon>Glossata</taxon>
        <taxon>Ditrysia</taxon>
        <taxon>Papilionoidea</taxon>
        <taxon>Nymphalidae</taxon>
        <taxon>Nymphalinae</taxon>
        <taxon>Euphydryas</taxon>
    </lineage>
</organism>
<dbReference type="AlphaFoldDB" id="A0AAU9UAS8"/>
<gene>
    <name evidence="1" type="ORF">EEDITHA_LOCUS10700</name>
</gene>
<protein>
    <submittedName>
        <fullName evidence="1">Uncharacterized protein</fullName>
    </submittedName>
</protein>
<dbReference type="EMBL" id="CAKOGL010000015">
    <property type="protein sequence ID" value="CAH2095222.1"/>
    <property type="molecule type" value="Genomic_DNA"/>
</dbReference>
<evidence type="ECO:0000313" key="1">
    <source>
        <dbReference type="EMBL" id="CAH2095222.1"/>
    </source>
</evidence>
<sequence length="247" mass="28798">MLPLETYFPINVPNAGSLGLGIKKIRCSSNCIKITSSFSVSFFIPCPTVQHFVWPLHWCLLADICNHTWIPECGTENEDDVYSRRLFIDECDMYEYNCDYESDYYAINYSDCFRVPATPCPSRPPCPSHPTCPDHRFHRMGQTYQFSQFRRMGKKSRSTTKVTLPMHMLRGKRRYTPTGRKKKRRATRTTVKMSSAIKINKKMSLTTIRTTILKNKEVTRNVKKVKAVKKFIKKPNKQKQDSDDFLE</sequence>